<name>A0ABW2RDC3_9BURK</name>
<dbReference type="Proteomes" id="UP001596495">
    <property type="component" value="Unassembled WGS sequence"/>
</dbReference>
<evidence type="ECO:0000313" key="3">
    <source>
        <dbReference type="Proteomes" id="UP001596495"/>
    </source>
</evidence>
<dbReference type="GO" id="GO:0016757">
    <property type="term" value="F:glycosyltransferase activity"/>
    <property type="evidence" value="ECO:0007669"/>
    <property type="project" value="UniProtKB-KW"/>
</dbReference>
<dbReference type="RefSeq" id="WP_382259532.1">
    <property type="nucleotide sequence ID" value="NZ_JBHTBX010000014.1"/>
</dbReference>
<dbReference type="PANTHER" id="PTHR43179:SF7">
    <property type="entry name" value="RHAMNOSYLTRANSFERASE WBBL"/>
    <property type="match status" value="1"/>
</dbReference>
<reference evidence="3" key="1">
    <citation type="journal article" date="2019" name="Int. J. Syst. Evol. Microbiol.">
        <title>The Global Catalogue of Microorganisms (GCM) 10K type strain sequencing project: providing services to taxonomists for standard genome sequencing and annotation.</title>
        <authorList>
            <consortium name="The Broad Institute Genomics Platform"/>
            <consortium name="The Broad Institute Genome Sequencing Center for Infectious Disease"/>
            <person name="Wu L."/>
            <person name="Ma J."/>
        </authorList>
    </citation>
    <scope>NUCLEOTIDE SEQUENCE [LARGE SCALE GENOMIC DNA]</scope>
    <source>
        <strain evidence="3">CCUG 54518</strain>
    </source>
</reference>
<gene>
    <name evidence="2" type="ORF">ACFQNJ_16530</name>
</gene>
<comment type="caution">
    <text evidence="2">The sequence shown here is derived from an EMBL/GenBank/DDBJ whole genome shotgun (WGS) entry which is preliminary data.</text>
</comment>
<keyword evidence="3" id="KW-1185">Reference proteome</keyword>
<protein>
    <submittedName>
        <fullName evidence="2">Glycosyltransferase family 2 protein</fullName>
        <ecNumber evidence="2">2.4.-.-</ecNumber>
    </submittedName>
</protein>
<evidence type="ECO:0000259" key="1">
    <source>
        <dbReference type="Pfam" id="PF00535"/>
    </source>
</evidence>
<feature type="domain" description="Glycosyltransferase 2-like" evidence="1">
    <location>
        <begin position="21"/>
        <end position="153"/>
    </location>
</feature>
<accession>A0ABW2RDC3</accession>
<evidence type="ECO:0000313" key="2">
    <source>
        <dbReference type="EMBL" id="MFC7436118.1"/>
    </source>
</evidence>
<organism evidence="2 3">
    <name type="scientific">Hydrogenophaga bisanensis</name>
    <dbReference type="NCBI Taxonomy" id="439611"/>
    <lineage>
        <taxon>Bacteria</taxon>
        <taxon>Pseudomonadati</taxon>
        <taxon>Pseudomonadota</taxon>
        <taxon>Betaproteobacteria</taxon>
        <taxon>Burkholderiales</taxon>
        <taxon>Comamonadaceae</taxon>
        <taxon>Hydrogenophaga</taxon>
    </lineage>
</organism>
<dbReference type="SUPFAM" id="SSF53448">
    <property type="entry name" value="Nucleotide-diphospho-sugar transferases"/>
    <property type="match status" value="1"/>
</dbReference>
<dbReference type="InterPro" id="IPR029044">
    <property type="entry name" value="Nucleotide-diphossugar_trans"/>
</dbReference>
<dbReference type="CDD" id="cd04186">
    <property type="entry name" value="GT_2_like_c"/>
    <property type="match status" value="1"/>
</dbReference>
<dbReference type="PANTHER" id="PTHR43179">
    <property type="entry name" value="RHAMNOSYLTRANSFERASE WBBL"/>
    <property type="match status" value="1"/>
</dbReference>
<dbReference type="Gene3D" id="3.90.550.10">
    <property type="entry name" value="Spore Coat Polysaccharide Biosynthesis Protein SpsA, Chain A"/>
    <property type="match status" value="1"/>
</dbReference>
<keyword evidence="2" id="KW-0328">Glycosyltransferase</keyword>
<dbReference type="EMBL" id="JBHTBX010000014">
    <property type="protein sequence ID" value="MFC7436118.1"/>
    <property type="molecule type" value="Genomic_DNA"/>
</dbReference>
<dbReference type="InterPro" id="IPR001173">
    <property type="entry name" value="Glyco_trans_2-like"/>
</dbReference>
<proteinExistence type="predicted"/>
<dbReference type="Pfam" id="PF00535">
    <property type="entry name" value="Glycos_transf_2"/>
    <property type="match status" value="1"/>
</dbReference>
<dbReference type="EC" id="2.4.-.-" evidence="2"/>
<sequence length="283" mass="31276">MTKDSAHCLDGLDPLLSCCEHVIVSDNASGDGTADRVATLWPHARVLRHPLNLGFGAANNRALDQVSTPWAFLLNPDCVVSASALETLLSASRDFPDAAVVAPELSDLNGRREINYRWPQTVWPSTGPGADGPVCVGFVCGAAMLFRLSAFECVGFFDETFFLYYEDDDLCLRLFQHRRPMIVVPGAIARHFSRGSVRGDAPWRSEYTRGFHHAQSKLIFVSKHQSCAEANRLRRRLIALTVVSLPLRVLAFSPRLIARMWGRLCGLLQWRLPSRLAVSGASS</sequence>
<keyword evidence="2" id="KW-0808">Transferase</keyword>